<evidence type="ECO:0000256" key="6">
    <source>
        <dbReference type="ARBA" id="ARBA00024937"/>
    </source>
</evidence>
<dbReference type="Pfam" id="PF08220">
    <property type="entry name" value="HTH_DeoR"/>
    <property type="match status" value="1"/>
</dbReference>
<dbReference type="GO" id="GO:0003700">
    <property type="term" value="F:DNA-binding transcription factor activity"/>
    <property type="evidence" value="ECO:0007669"/>
    <property type="project" value="InterPro"/>
</dbReference>
<dbReference type="InterPro" id="IPR001034">
    <property type="entry name" value="DeoR_HTH"/>
</dbReference>
<dbReference type="SUPFAM" id="SSF46785">
    <property type="entry name" value="Winged helix' DNA-binding domain"/>
    <property type="match status" value="1"/>
</dbReference>
<dbReference type="PANTHER" id="PTHR30363">
    <property type="entry name" value="HTH-TYPE TRANSCRIPTIONAL REGULATOR SRLR-RELATED"/>
    <property type="match status" value="1"/>
</dbReference>
<dbReference type="GO" id="GO:0003677">
    <property type="term" value="F:DNA binding"/>
    <property type="evidence" value="ECO:0007669"/>
    <property type="project" value="UniProtKB-KW"/>
</dbReference>
<dbReference type="Pfam" id="PF00455">
    <property type="entry name" value="DeoRC"/>
    <property type="match status" value="1"/>
</dbReference>
<organism evidence="8 9">
    <name type="scientific">Conyzicola lurida</name>
    <dbReference type="NCBI Taxonomy" id="1172621"/>
    <lineage>
        <taxon>Bacteria</taxon>
        <taxon>Bacillati</taxon>
        <taxon>Actinomycetota</taxon>
        <taxon>Actinomycetes</taxon>
        <taxon>Micrococcales</taxon>
        <taxon>Microbacteriaceae</taxon>
        <taxon>Conyzicola</taxon>
    </lineage>
</organism>
<dbReference type="PRINTS" id="PR00037">
    <property type="entry name" value="HTHLACR"/>
</dbReference>
<proteinExistence type="predicted"/>
<evidence type="ECO:0000313" key="9">
    <source>
        <dbReference type="Proteomes" id="UP000536685"/>
    </source>
</evidence>
<evidence type="ECO:0000256" key="4">
    <source>
        <dbReference type="ARBA" id="ARBA00023125"/>
    </source>
</evidence>
<dbReference type="InterPro" id="IPR050313">
    <property type="entry name" value="Carb_Metab_HTH_regulators"/>
</dbReference>
<dbReference type="SMART" id="SM01134">
    <property type="entry name" value="DeoRC"/>
    <property type="match status" value="1"/>
</dbReference>
<comment type="caution">
    <text evidence="8">The sequence shown here is derived from an EMBL/GenBank/DDBJ whole genome shotgun (WGS) entry which is preliminary data.</text>
</comment>
<dbReference type="EMBL" id="JACHMJ010000001">
    <property type="protein sequence ID" value="MBB5842985.1"/>
    <property type="molecule type" value="Genomic_DNA"/>
</dbReference>
<keyword evidence="9" id="KW-1185">Reference proteome</keyword>
<dbReference type="Proteomes" id="UP000536685">
    <property type="component" value="Unassembled WGS sequence"/>
</dbReference>
<dbReference type="InterPro" id="IPR036388">
    <property type="entry name" value="WH-like_DNA-bd_sf"/>
</dbReference>
<dbReference type="PROSITE" id="PS51000">
    <property type="entry name" value="HTH_DEOR_2"/>
    <property type="match status" value="1"/>
</dbReference>
<dbReference type="AlphaFoldDB" id="A0A841AN70"/>
<dbReference type="Gene3D" id="1.10.10.10">
    <property type="entry name" value="Winged helix-like DNA-binding domain superfamily/Winged helix DNA-binding domain"/>
    <property type="match status" value="1"/>
</dbReference>
<evidence type="ECO:0000256" key="2">
    <source>
        <dbReference type="ARBA" id="ARBA00022491"/>
    </source>
</evidence>
<dbReference type="Gene3D" id="3.40.50.1360">
    <property type="match status" value="1"/>
</dbReference>
<dbReference type="InterPro" id="IPR018356">
    <property type="entry name" value="Tscrpt_reg_HTH_DeoR_CS"/>
</dbReference>
<evidence type="ECO:0000259" key="7">
    <source>
        <dbReference type="PROSITE" id="PS51000"/>
    </source>
</evidence>
<keyword evidence="5" id="KW-0804">Transcription</keyword>
<gene>
    <name evidence="8" type="ORF">HD599_001308</name>
</gene>
<keyword evidence="3" id="KW-0805">Transcription regulation</keyword>
<keyword evidence="2" id="KW-0678">Repressor</keyword>
<dbReference type="PANTHER" id="PTHR30363:SF4">
    <property type="entry name" value="GLYCEROL-3-PHOSPHATE REGULON REPRESSOR"/>
    <property type="match status" value="1"/>
</dbReference>
<comment type="function">
    <text evidence="6">Repressor of the lactose catabolism operon. Galactose-6-phosphate is the inducer.</text>
</comment>
<feature type="domain" description="HTH deoR-type" evidence="7">
    <location>
        <begin position="3"/>
        <end position="58"/>
    </location>
</feature>
<dbReference type="SMART" id="SM00420">
    <property type="entry name" value="HTH_DEOR"/>
    <property type="match status" value="1"/>
</dbReference>
<dbReference type="InterPro" id="IPR037171">
    <property type="entry name" value="NagB/RpiA_transferase-like"/>
</dbReference>
<keyword evidence="4" id="KW-0238">DNA-binding</keyword>
<protein>
    <recommendedName>
        <fullName evidence="1">Lactose phosphotransferase system repressor</fullName>
    </recommendedName>
</protein>
<evidence type="ECO:0000256" key="3">
    <source>
        <dbReference type="ARBA" id="ARBA00023015"/>
    </source>
</evidence>
<dbReference type="SUPFAM" id="SSF100950">
    <property type="entry name" value="NagB/RpiA/CoA transferase-like"/>
    <property type="match status" value="1"/>
</dbReference>
<evidence type="ECO:0000256" key="1">
    <source>
        <dbReference type="ARBA" id="ARBA00021390"/>
    </source>
</evidence>
<sequence length="262" mass="27854">MYADERQFEVERIVLAQGRAAVVDLAKSFNVTTETIRRDLAQLEERGTIRRVHGGAVMLSKSSRAEKSIAQRVDINARAKAAIADRAMKLLPPTFRGAVALDAGTTTALLADRIARWTPESPEQSLVVITHSIAVAAAVAVNPHVEVQLLGGRLRGVTGAAVGASTLAQLARIRPDVAFIGANGVHADFGLSTPDDDEAAVKTALTRGSRRAVALVDASKLGEEALVRFAQLDDLDTLITDEHPADDLRTALETAEVEVLVA</sequence>
<dbReference type="InterPro" id="IPR036390">
    <property type="entry name" value="WH_DNA-bd_sf"/>
</dbReference>
<dbReference type="InterPro" id="IPR014036">
    <property type="entry name" value="DeoR-like_C"/>
</dbReference>
<accession>A0A841AN70</accession>
<evidence type="ECO:0000256" key="5">
    <source>
        <dbReference type="ARBA" id="ARBA00023163"/>
    </source>
</evidence>
<name>A0A841AN70_9MICO</name>
<evidence type="ECO:0000313" key="8">
    <source>
        <dbReference type="EMBL" id="MBB5842985.1"/>
    </source>
</evidence>
<dbReference type="PROSITE" id="PS00894">
    <property type="entry name" value="HTH_DEOR_1"/>
    <property type="match status" value="1"/>
</dbReference>
<dbReference type="RefSeq" id="WP_184234961.1">
    <property type="nucleotide sequence ID" value="NZ_JACHMJ010000001.1"/>
</dbReference>
<reference evidence="8 9" key="1">
    <citation type="submission" date="2020-08" db="EMBL/GenBank/DDBJ databases">
        <title>Sequencing the genomes of 1000 actinobacteria strains.</title>
        <authorList>
            <person name="Klenk H.-P."/>
        </authorList>
    </citation>
    <scope>NUCLEOTIDE SEQUENCE [LARGE SCALE GENOMIC DNA]</scope>
    <source>
        <strain evidence="8 9">DSM 105784</strain>
    </source>
</reference>